<protein>
    <submittedName>
        <fullName evidence="1">Uncharacterized protein</fullName>
    </submittedName>
</protein>
<dbReference type="AlphaFoldDB" id="A0A0R2B2Q9"/>
<accession>A0A0R2B2Q9</accession>
<proteinExistence type="predicted"/>
<dbReference type="Proteomes" id="UP000051612">
    <property type="component" value="Unassembled WGS sequence"/>
</dbReference>
<evidence type="ECO:0000313" key="2">
    <source>
        <dbReference type="Proteomes" id="UP000051612"/>
    </source>
</evidence>
<reference evidence="1 2" key="1">
    <citation type="journal article" date="2015" name="Genome Announc.">
        <title>Expanding the biotechnology potential of lactobacilli through comparative genomics of 213 strains and associated genera.</title>
        <authorList>
            <person name="Sun Z."/>
            <person name="Harris H.M."/>
            <person name="McCann A."/>
            <person name="Guo C."/>
            <person name="Argimon S."/>
            <person name="Zhang W."/>
            <person name="Yang X."/>
            <person name="Jeffery I.B."/>
            <person name="Cooney J.C."/>
            <person name="Kagawa T.F."/>
            <person name="Liu W."/>
            <person name="Song Y."/>
            <person name="Salvetti E."/>
            <person name="Wrobel A."/>
            <person name="Rasinkangas P."/>
            <person name="Parkhill J."/>
            <person name="Rea M.C."/>
            <person name="O'Sullivan O."/>
            <person name="Ritari J."/>
            <person name="Douillard F.P."/>
            <person name="Paul Ross R."/>
            <person name="Yang R."/>
            <person name="Briner A.E."/>
            <person name="Felis G.E."/>
            <person name="de Vos W.M."/>
            <person name="Barrangou R."/>
            <person name="Klaenhammer T.R."/>
            <person name="Caufield P.W."/>
            <person name="Cui Y."/>
            <person name="Zhang H."/>
            <person name="O'Toole P.W."/>
        </authorList>
    </citation>
    <scope>NUCLEOTIDE SEQUENCE [LARGE SCALE GENOMIC DNA]</scope>
    <source>
        <strain evidence="1 2">DSM 20452</strain>
    </source>
</reference>
<evidence type="ECO:0000313" key="1">
    <source>
        <dbReference type="EMBL" id="KRM73354.1"/>
    </source>
</evidence>
<gene>
    <name evidence="1" type="ORF">FC48_GL001050</name>
</gene>
<comment type="caution">
    <text evidence="1">The sequence shown here is derived from an EMBL/GenBank/DDBJ whole genome shotgun (WGS) entry which is preliminary data.</text>
</comment>
<name>A0A0R2B2Q9_9LACO</name>
<dbReference type="RefSeq" id="WP_056959712.1">
    <property type="nucleotide sequence ID" value="NZ_AYYN01000145.1"/>
</dbReference>
<dbReference type="PATRIC" id="fig|1423772.3.peg.1129"/>
<dbReference type="EMBL" id="AYYN01000145">
    <property type="protein sequence ID" value="KRM73354.1"/>
    <property type="molecule type" value="Genomic_DNA"/>
</dbReference>
<organism evidence="1 2">
    <name type="scientific">Ligilactobacillus murinus DSM 20452 = NBRC 14221</name>
    <dbReference type="NCBI Taxonomy" id="1423772"/>
    <lineage>
        <taxon>Bacteria</taxon>
        <taxon>Bacillati</taxon>
        <taxon>Bacillota</taxon>
        <taxon>Bacilli</taxon>
        <taxon>Lactobacillales</taxon>
        <taxon>Lactobacillaceae</taxon>
        <taxon>Ligilactobacillus</taxon>
    </lineage>
</organism>
<sequence length="110" mass="13001">MILLDGLAAVIVLLALCRLVPDQAWRSVLYYYTISNYLMLFPYNRRQQLLTKQSKAVVEANRPLRRLKPKTKRQVDSELLTNLVKSFSKICLEIIIAPYYFMSYYFKTEK</sequence>